<dbReference type="PANTHER" id="PTHR39431:SF1">
    <property type="entry name" value="FRPA_C-RELATED PROTEIN"/>
    <property type="match status" value="1"/>
</dbReference>
<accession>A0ABX8Z4S2</accession>
<name>A0ABX8Z4S2_9NEIS</name>
<dbReference type="Proteomes" id="UP000825679">
    <property type="component" value="Chromosome"/>
</dbReference>
<sequence length="333" mass="36287">MKVQHSELKFSSEHHLLQESKLQIQLNMSAETANSFSKQLTEEINALLPRIQSQQDESQALILEKSKVQRFQSLLALLFGDGECSCGGSPLEMTAPAAGDTKLNPAASGGGSRLQVLVTEQIRESEQSSFAAHGKVCLADGSSRQFAVDYQLSRDTEIKRELGFDWLKLQDPLVLDFGAPTAKLHETSVEFDLDNDGQKERMRMPDATSAFLFWDRNRNGLADNGSELFGPKTGNGFSELASLDNDQNGWIDEGDSAFKDLKLWQSAEHGAGVQTLSQAGVGALAVTAVSTEFSLKEQGDLLGQIRASSVWLGEHMGAGVVRQIDLATKRIES</sequence>
<proteinExistence type="predicted"/>
<organism evidence="1 2">
    <name type="scientific">Deefgea tanakiae</name>
    <dbReference type="NCBI Taxonomy" id="2865840"/>
    <lineage>
        <taxon>Bacteria</taxon>
        <taxon>Pseudomonadati</taxon>
        <taxon>Pseudomonadota</taxon>
        <taxon>Betaproteobacteria</taxon>
        <taxon>Neisseriales</taxon>
        <taxon>Chitinibacteraceae</taxon>
        <taxon>Deefgea</taxon>
    </lineage>
</organism>
<reference evidence="1 2" key="1">
    <citation type="submission" date="2021-08" db="EMBL/GenBank/DDBJ databases">
        <title>complete genome sequencing of Deefgea sp. D25.</title>
        <authorList>
            <person name="Bae J.-W."/>
            <person name="Gim D.-H."/>
        </authorList>
    </citation>
    <scope>NUCLEOTIDE SEQUENCE [LARGE SCALE GENOMIC DNA]</scope>
    <source>
        <strain evidence="1 2">D25</strain>
    </source>
</reference>
<dbReference type="RefSeq" id="WP_221005947.1">
    <property type="nucleotide sequence ID" value="NZ_CP081150.1"/>
</dbReference>
<gene>
    <name evidence="1" type="ORF">K4H28_15020</name>
</gene>
<protein>
    <recommendedName>
        <fullName evidence="3">VCBS repeat-containing protein</fullName>
    </recommendedName>
</protein>
<dbReference type="PANTHER" id="PTHR39431">
    <property type="entry name" value="FRPA/C-RELATED PROTEIN"/>
    <property type="match status" value="1"/>
</dbReference>
<evidence type="ECO:0000313" key="1">
    <source>
        <dbReference type="EMBL" id="QZA77566.1"/>
    </source>
</evidence>
<keyword evidence="2" id="KW-1185">Reference proteome</keyword>
<evidence type="ECO:0008006" key="3">
    <source>
        <dbReference type="Google" id="ProtNLM"/>
    </source>
</evidence>
<evidence type="ECO:0000313" key="2">
    <source>
        <dbReference type="Proteomes" id="UP000825679"/>
    </source>
</evidence>
<dbReference type="EMBL" id="CP081150">
    <property type="protein sequence ID" value="QZA77566.1"/>
    <property type="molecule type" value="Genomic_DNA"/>
</dbReference>